<comment type="similarity">
    <text evidence="1 2">Belongs to the Dps family.</text>
</comment>
<dbReference type="EMBL" id="JACBYF010000021">
    <property type="protein sequence ID" value="NYS47991.1"/>
    <property type="molecule type" value="Genomic_DNA"/>
</dbReference>
<evidence type="ECO:0000259" key="3">
    <source>
        <dbReference type="Pfam" id="PF00210"/>
    </source>
</evidence>
<organism evidence="4 5">
    <name type="scientific">Gemelliphila palaticanis</name>
    <dbReference type="NCBI Taxonomy" id="81950"/>
    <lineage>
        <taxon>Bacteria</taxon>
        <taxon>Bacillati</taxon>
        <taxon>Bacillota</taxon>
        <taxon>Bacilli</taxon>
        <taxon>Bacillales</taxon>
        <taxon>Gemellaceae</taxon>
        <taxon>Gemelliphila</taxon>
    </lineage>
</organism>
<protein>
    <submittedName>
        <fullName evidence="4">DNA starvation/stationary phase protection protein</fullName>
    </submittedName>
</protein>
<feature type="domain" description="Ferritin/DPS" evidence="3">
    <location>
        <begin position="6"/>
        <end position="145"/>
    </location>
</feature>
<evidence type="ECO:0000256" key="1">
    <source>
        <dbReference type="ARBA" id="ARBA00009497"/>
    </source>
</evidence>
<dbReference type="SUPFAM" id="SSF47240">
    <property type="entry name" value="Ferritin-like"/>
    <property type="match status" value="1"/>
</dbReference>
<dbReference type="InterPro" id="IPR002177">
    <property type="entry name" value="DPS_DNA-bd"/>
</dbReference>
<reference evidence="4 5" key="1">
    <citation type="submission" date="2020-07" db="EMBL/GenBank/DDBJ databases">
        <title>MOT database genomes.</title>
        <authorList>
            <person name="Joseph S."/>
            <person name="Aduse-Opoku J."/>
            <person name="Hashim A."/>
            <person name="Wade W."/>
            <person name="Curtis M."/>
        </authorList>
    </citation>
    <scope>NUCLEOTIDE SEQUENCE [LARGE SCALE GENOMIC DNA]</scope>
    <source>
        <strain evidence="4 5">CIP 106318</strain>
    </source>
</reference>
<keyword evidence="5" id="KW-1185">Reference proteome</keyword>
<evidence type="ECO:0000313" key="4">
    <source>
        <dbReference type="EMBL" id="NYS47991.1"/>
    </source>
</evidence>
<dbReference type="RefSeq" id="WP_179941774.1">
    <property type="nucleotide sequence ID" value="NZ_JACBYF010000021.1"/>
</dbReference>
<evidence type="ECO:0000313" key="5">
    <source>
        <dbReference type="Proteomes" id="UP000531840"/>
    </source>
</evidence>
<dbReference type="PRINTS" id="PR01346">
    <property type="entry name" value="HELNAPAPROT"/>
</dbReference>
<evidence type="ECO:0000256" key="2">
    <source>
        <dbReference type="RuleBase" id="RU003875"/>
    </source>
</evidence>
<name>A0ABX2T026_9BACL</name>
<dbReference type="PROSITE" id="PS00819">
    <property type="entry name" value="DPS_2"/>
    <property type="match status" value="1"/>
</dbReference>
<dbReference type="PROSITE" id="PS00818">
    <property type="entry name" value="DPS_1"/>
    <property type="match status" value="1"/>
</dbReference>
<proteinExistence type="inferred from homology"/>
<gene>
    <name evidence="4" type="ORF">HZY85_07380</name>
</gene>
<dbReference type="InterPro" id="IPR009078">
    <property type="entry name" value="Ferritin-like_SF"/>
</dbReference>
<dbReference type="InterPro" id="IPR008331">
    <property type="entry name" value="Ferritin_DPS_dom"/>
</dbReference>
<dbReference type="CDD" id="cd01043">
    <property type="entry name" value="DPS"/>
    <property type="match status" value="1"/>
</dbReference>
<comment type="caution">
    <text evidence="4">The sequence shown here is derived from an EMBL/GenBank/DDBJ whole genome shotgun (WGS) entry which is preliminary data.</text>
</comment>
<dbReference type="PANTHER" id="PTHR42932:SF1">
    <property type="entry name" value="GENERAL STRESS PROTEIN 20U"/>
    <property type="match status" value="1"/>
</dbReference>
<dbReference type="PIRSF" id="PIRSF005900">
    <property type="entry name" value="Dps"/>
    <property type="match status" value="1"/>
</dbReference>
<dbReference type="Gene3D" id="1.20.1260.10">
    <property type="match status" value="1"/>
</dbReference>
<dbReference type="Pfam" id="PF00210">
    <property type="entry name" value="Ferritin"/>
    <property type="match status" value="1"/>
</dbReference>
<dbReference type="PANTHER" id="PTHR42932">
    <property type="entry name" value="GENERAL STRESS PROTEIN 20U"/>
    <property type="match status" value="1"/>
</dbReference>
<dbReference type="InterPro" id="IPR023188">
    <property type="entry name" value="DPS_DNA-bd_CS"/>
</dbReference>
<dbReference type="Proteomes" id="UP000531840">
    <property type="component" value="Unassembled WGS sequence"/>
</dbReference>
<accession>A0ABX2T026</accession>
<sequence>MTKQHEELNKLVANLTVLYTKLHSFHWYVKGTSFYTLHKVFEKYYDYVTESLDEVAERFLSIGGRPVSTLKGSLEIATIKEATEKETTNEMVEAVLADFNLLIADLSELMEVSEEANDQGTADLALGLKTELQKNVWMLNAYLDK</sequence>
<dbReference type="InterPro" id="IPR012347">
    <property type="entry name" value="Ferritin-like"/>
</dbReference>